<keyword evidence="1" id="KW-0812">Transmembrane</keyword>
<keyword evidence="1" id="KW-1133">Transmembrane helix</keyword>
<name>A0AB39KXJ9_9CAUL</name>
<dbReference type="Pfam" id="PF12679">
    <property type="entry name" value="ABC2_membrane_2"/>
    <property type="match status" value="1"/>
</dbReference>
<accession>A0AB39KXJ9</accession>
<keyword evidence="1" id="KW-0472">Membrane</keyword>
<dbReference type="PANTHER" id="PTHR43471:SF1">
    <property type="entry name" value="ABC TRANSPORTER PERMEASE PROTEIN NOSY-RELATED"/>
    <property type="match status" value="1"/>
</dbReference>
<dbReference type="RefSeq" id="WP_369061799.1">
    <property type="nucleotide sequence ID" value="NZ_CP158375.1"/>
</dbReference>
<dbReference type="PANTHER" id="PTHR43471">
    <property type="entry name" value="ABC TRANSPORTER PERMEASE"/>
    <property type="match status" value="1"/>
</dbReference>
<dbReference type="Pfam" id="PF12040">
    <property type="entry name" value="DUF3526"/>
    <property type="match status" value="1"/>
</dbReference>
<gene>
    <name evidence="2" type="ORF">ABOZ73_06835</name>
</gene>
<sequence>MTGLITLELAVLRRDPRAFGSLIALGVLILVAFTAHASSNFQSDRAKAQVAAAERARWVGQGEKDPHSAAHYSIFAFKPSPVLAPLDPGAEPFVGQSVWLEAHHQNDMLNRPQQNASLLQRAAFASPAGLLTSFAPLVVFLLGFTLVAQDRERGGLRLALGAAIHPARLVAARATATWIAASLTLVAPAALAAGAWAIVQGRLDLDIAARLLAWSAAMAAYLAVAAVCAVTICLRAANARLALAALFGAWIAFALAAPRLIDGAVEAWRPLPSSQSVKQQIARDAPAFWSDEQNARNRIALMARYGVKRYEDIPNARMAELDLMERHSHQVFDRVLGGFYAKVADQDRLFSALSAGSPAAGAQVLSAAAVGSDFSHHRHFIDQAERYRRDLVNAMNADGMAHRAQGTERHLNDETLWSSIPPFAYSAPRLDRAAGTAWPALAALFAWLLAAIFALRLTARKLKP</sequence>
<dbReference type="EMBL" id="CP158375">
    <property type="protein sequence ID" value="XDO98126.1"/>
    <property type="molecule type" value="Genomic_DNA"/>
</dbReference>
<evidence type="ECO:0000313" key="2">
    <source>
        <dbReference type="EMBL" id="XDO98126.1"/>
    </source>
</evidence>
<reference evidence="2" key="1">
    <citation type="submission" date="2024-06" db="EMBL/GenBank/DDBJ databases">
        <title>Caulobacter inopinatus, sp. nov.</title>
        <authorList>
            <person name="Donachie S.P."/>
        </authorList>
    </citation>
    <scope>NUCLEOTIDE SEQUENCE</scope>
    <source>
        <strain evidence="2">73W</strain>
    </source>
</reference>
<feature type="transmembrane region" description="Helical" evidence="1">
    <location>
        <begin position="241"/>
        <end position="261"/>
    </location>
</feature>
<dbReference type="InterPro" id="IPR021913">
    <property type="entry name" value="DUF3526"/>
</dbReference>
<evidence type="ECO:0000256" key="1">
    <source>
        <dbReference type="SAM" id="Phobius"/>
    </source>
</evidence>
<feature type="transmembrane region" description="Helical" evidence="1">
    <location>
        <begin position="128"/>
        <end position="148"/>
    </location>
</feature>
<dbReference type="GO" id="GO:0140359">
    <property type="term" value="F:ABC-type transporter activity"/>
    <property type="evidence" value="ECO:0007669"/>
    <property type="project" value="InterPro"/>
</dbReference>
<feature type="transmembrane region" description="Helical" evidence="1">
    <location>
        <begin position="178"/>
        <end position="199"/>
    </location>
</feature>
<feature type="transmembrane region" description="Helical" evidence="1">
    <location>
        <begin position="211"/>
        <end position="234"/>
    </location>
</feature>
<dbReference type="GO" id="GO:0005886">
    <property type="term" value="C:plasma membrane"/>
    <property type="evidence" value="ECO:0007669"/>
    <property type="project" value="UniProtKB-SubCell"/>
</dbReference>
<dbReference type="AlphaFoldDB" id="A0AB39KXJ9"/>
<feature type="transmembrane region" description="Helical" evidence="1">
    <location>
        <begin position="18"/>
        <end position="37"/>
    </location>
</feature>
<feature type="transmembrane region" description="Helical" evidence="1">
    <location>
        <begin position="437"/>
        <end position="459"/>
    </location>
</feature>
<proteinExistence type="predicted"/>
<organism evidence="2">
    <name type="scientific">Caulobacter sp. 73W</name>
    <dbReference type="NCBI Taxonomy" id="3161137"/>
    <lineage>
        <taxon>Bacteria</taxon>
        <taxon>Pseudomonadati</taxon>
        <taxon>Pseudomonadota</taxon>
        <taxon>Alphaproteobacteria</taxon>
        <taxon>Caulobacterales</taxon>
        <taxon>Caulobacteraceae</taxon>
        <taxon>Caulobacter</taxon>
    </lineage>
</organism>
<protein>
    <submittedName>
        <fullName evidence="2">DUF3526 domain-containing protein</fullName>
    </submittedName>
</protein>